<dbReference type="Proteomes" id="UP001381693">
    <property type="component" value="Unassembled WGS sequence"/>
</dbReference>
<accession>A0AAN9FUA6</accession>
<feature type="non-terminal residue" evidence="2">
    <location>
        <position position="1"/>
    </location>
</feature>
<dbReference type="InterPro" id="IPR036875">
    <property type="entry name" value="Znf_CCHC_sf"/>
</dbReference>
<evidence type="ECO:0000313" key="3">
    <source>
        <dbReference type="Proteomes" id="UP001381693"/>
    </source>
</evidence>
<protein>
    <recommendedName>
        <fullName evidence="1">CCHC-type domain-containing protein</fullName>
    </recommendedName>
</protein>
<organism evidence="2 3">
    <name type="scientific">Halocaridina rubra</name>
    <name type="common">Hawaiian red shrimp</name>
    <dbReference type="NCBI Taxonomy" id="373956"/>
    <lineage>
        <taxon>Eukaryota</taxon>
        <taxon>Metazoa</taxon>
        <taxon>Ecdysozoa</taxon>
        <taxon>Arthropoda</taxon>
        <taxon>Crustacea</taxon>
        <taxon>Multicrustacea</taxon>
        <taxon>Malacostraca</taxon>
        <taxon>Eumalacostraca</taxon>
        <taxon>Eucarida</taxon>
        <taxon>Decapoda</taxon>
        <taxon>Pleocyemata</taxon>
        <taxon>Caridea</taxon>
        <taxon>Atyoidea</taxon>
        <taxon>Atyidae</taxon>
        <taxon>Halocaridina</taxon>
    </lineage>
</organism>
<evidence type="ECO:0000313" key="2">
    <source>
        <dbReference type="EMBL" id="KAK7086644.1"/>
    </source>
</evidence>
<evidence type="ECO:0000259" key="1">
    <source>
        <dbReference type="SMART" id="SM00343"/>
    </source>
</evidence>
<reference evidence="2 3" key="1">
    <citation type="submission" date="2023-11" db="EMBL/GenBank/DDBJ databases">
        <title>Halocaridina rubra genome assembly.</title>
        <authorList>
            <person name="Smith C."/>
        </authorList>
    </citation>
    <scope>NUCLEOTIDE SEQUENCE [LARGE SCALE GENOMIC DNA]</scope>
    <source>
        <strain evidence="2">EP-1</strain>
        <tissue evidence="2">Whole</tissue>
    </source>
</reference>
<keyword evidence="3" id="KW-1185">Reference proteome</keyword>
<dbReference type="Gene3D" id="4.10.60.10">
    <property type="entry name" value="Zinc finger, CCHC-type"/>
    <property type="match status" value="1"/>
</dbReference>
<dbReference type="AlphaFoldDB" id="A0AAN9FUA6"/>
<feature type="domain" description="CCHC-type" evidence="1">
    <location>
        <begin position="73"/>
        <end position="89"/>
    </location>
</feature>
<comment type="caution">
    <text evidence="2">The sequence shown here is derived from an EMBL/GenBank/DDBJ whole genome shotgun (WGS) entry which is preliminary data.</text>
</comment>
<name>A0AAN9FUA6_HALRR</name>
<dbReference type="SUPFAM" id="SSF57756">
    <property type="entry name" value="Retrovirus zinc finger-like domains"/>
    <property type="match status" value="1"/>
</dbReference>
<dbReference type="GO" id="GO:0003676">
    <property type="term" value="F:nucleic acid binding"/>
    <property type="evidence" value="ECO:0007669"/>
    <property type="project" value="InterPro"/>
</dbReference>
<dbReference type="SMART" id="SM00343">
    <property type="entry name" value="ZnF_C2HC"/>
    <property type="match status" value="2"/>
</dbReference>
<proteinExistence type="predicted"/>
<dbReference type="EMBL" id="JAXCGZ010000122">
    <property type="protein sequence ID" value="KAK7086644.1"/>
    <property type="molecule type" value="Genomic_DNA"/>
</dbReference>
<dbReference type="InterPro" id="IPR001878">
    <property type="entry name" value="Znf_CCHC"/>
</dbReference>
<feature type="non-terminal residue" evidence="2">
    <location>
        <position position="92"/>
    </location>
</feature>
<gene>
    <name evidence="2" type="ORF">SK128_000773</name>
</gene>
<feature type="domain" description="CCHC-type" evidence="1">
    <location>
        <begin position="50"/>
        <end position="66"/>
    </location>
</feature>
<sequence>QPANWFESYHGNGLSEEEIGQERLLDVTALPVAAMAHDRGPSSRAMERERCRNCHSLGHRWEWCTQTWHSGALCFNCLGFGHQVDGCPSEEM</sequence>
<dbReference type="GO" id="GO:0008270">
    <property type="term" value="F:zinc ion binding"/>
    <property type="evidence" value="ECO:0007669"/>
    <property type="project" value="InterPro"/>
</dbReference>